<evidence type="ECO:0000259" key="1">
    <source>
        <dbReference type="Pfam" id="PF06094"/>
    </source>
</evidence>
<protein>
    <recommendedName>
        <fullName evidence="1">Gamma-glutamylcyclotransferase AIG2-like domain-containing protein</fullName>
    </recommendedName>
</protein>
<gene>
    <name evidence="2" type="ORF">HLVA_13160</name>
</gene>
<dbReference type="EMBL" id="AP027059">
    <property type="protein sequence ID" value="BDU50747.1"/>
    <property type="molecule type" value="Genomic_DNA"/>
</dbReference>
<name>A0AAU9DEH5_9FUSO</name>
<dbReference type="Pfam" id="PF06094">
    <property type="entry name" value="GGACT"/>
    <property type="match status" value="1"/>
</dbReference>
<reference evidence="2 3" key="1">
    <citation type="submission" date="2022-11" db="EMBL/GenBank/DDBJ databases">
        <title>Haliovirga abyssi gen. nov., sp. nov., a mesophilic fermentative bacterium isolated from the Iheya North hydrothermal field and the proposal of Haliovirgaceae fam. nov.</title>
        <authorList>
            <person name="Miyazaki U."/>
            <person name="Tame A."/>
            <person name="Miyazaki J."/>
            <person name="Takai K."/>
            <person name="Sawayama S."/>
            <person name="Kitajima M."/>
            <person name="Okamoto A."/>
            <person name="Nakagawa S."/>
        </authorList>
    </citation>
    <scope>NUCLEOTIDE SEQUENCE [LARGE SCALE GENOMIC DNA]</scope>
    <source>
        <strain evidence="2 3">IC12</strain>
    </source>
</reference>
<evidence type="ECO:0000313" key="2">
    <source>
        <dbReference type="EMBL" id="BDU50747.1"/>
    </source>
</evidence>
<dbReference type="RefSeq" id="WP_307903603.1">
    <property type="nucleotide sequence ID" value="NZ_AP027059.1"/>
</dbReference>
<dbReference type="InterPro" id="IPR009288">
    <property type="entry name" value="AIG2-like_dom"/>
</dbReference>
<proteinExistence type="predicted"/>
<dbReference type="Proteomes" id="UP001321582">
    <property type="component" value="Chromosome"/>
</dbReference>
<keyword evidence="3" id="KW-1185">Reference proteome</keyword>
<evidence type="ECO:0000313" key="3">
    <source>
        <dbReference type="Proteomes" id="UP001321582"/>
    </source>
</evidence>
<dbReference type="SUPFAM" id="SSF110857">
    <property type="entry name" value="Gamma-glutamyl cyclotransferase-like"/>
    <property type="match status" value="1"/>
</dbReference>
<dbReference type="KEGG" id="haby:HLVA_13160"/>
<dbReference type="InterPro" id="IPR036568">
    <property type="entry name" value="GGCT-like_sf"/>
</dbReference>
<dbReference type="Gene3D" id="3.10.490.10">
    <property type="entry name" value="Gamma-glutamyl cyclotransferase-like"/>
    <property type="match status" value="1"/>
</dbReference>
<accession>A0AAU9DEH5</accession>
<organism evidence="2 3">
    <name type="scientific">Haliovirga abyssi</name>
    <dbReference type="NCBI Taxonomy" id="2996794"/>
    <lineage>
        <taxon>Bacteria</taxon>
        <taxon>Fusobacteriati</taxon>
        <taxon>Fusobacteriota</taxon>
        <taxon>Fusobacteriia</taxon>
        <taxon>Fusobacteriales</taxon>
        <taxon>Haliovirgaceae</taxon>
        <taxon>Haliovirga</taxon>
    </lineage>
</organism>
<dbReference type="AlphaFoldDB" id="A0AAU9DEH5"/>
<sequence length="146" mass="17349">MEINFLFVYGKLRELYIDKENLEIESLITLPVKTKGELYSYDDSAVLFDSEDGFVYGNLLVASDIDKLLRRTDFVMEFNENDYSNSKYVRINKKVFIDSTNEEIDAWMYIFPTSRKTDIAPKSEFVKEEDWLKYKERKAFEENAKK</sequence>
<feature type="domain" description="Gamma-glutamylcyclotransferase AIG2-like" evidence="1">
    <location>
        <begin position="6"/>
        <end position="132"/>
    </location>
</feature>